<dbReference type="Proteomes" id="UP000038802">
    <property type="component" value="Unassembled WGS sequence"/>
</dbReference>
<dbReference type="EMBL" id="CFOH01000135">
    <property type="protein sequence ID" value="CFE48612.1"/>
    <property type="molecule type" value="Genomic_DNA"/>
</dbReference>
<dbReference type="EMBL" id="CP024614">
    <property type="protein sequence ID" value="AUS49737.1"/>
    <property type="molecule type" value="Genomic_DNA"/>
</dbReference>
<organism evidence="7 8">
    <name type="scientific">Mycobacterium tuberculosis</name>
    <dbReference type="NCBI Taxonomy" id="1773"/>
    <lineage>
        <taxon>Bacteria</taxon>
        <taxon>Bacillati</taxon>
        <taxon>Actinomycetota</taxon>
        <taxon>Actinomycetes</taxon>
        <taxon>Mycobacteriales</taxon>
        <taxon>Mycobacteriaceae</taxon>
        <taxon>Mycobacterium</taxon>
        <taxon>Mycobacterium tuberculosis complex</taxon>
    </lineage>
</organism>
<evidence type="ECO:0000313" key="1">
    <source>
        <dbReference type="EMBL" id="AUS49737.1"/>
    </source>
</evidence>
<evidence type="ECO:0000313" key="11">
    <source>
        <dbReference type="Proteomes" id="UP000048948"/>
    </source>
</evidence>
<dbReference type="AlphaFoldDB" id="A0A0E9APY4"/>
<reference evidence="8 9" key="2">
    <citation type="submission" date="2015-03" db="EMBL/GenBank/DDBJ databases">
        <authorList>
            <consortium name="Pathogen Informatics"/>
        </authorList>
    </citation>
    <scope>NUCLEOTIDE SEQUENCE [LARGE SCALE GENOMIC DNA]</scope>
    <source>
        <strain evidence="5 11">Bir 172</strain>
        <strain evidence="3 13">Bir 185</strain>
        <strain evidence="4 12">Bir 187</strain>
        <strain evidence="6 9">D00501624</strain>
        <strain evidence="2 10">H09601792</strain>
        <strain evidence="8">K00500041</strain>
    </source>
</reference>
<accession>A0A0E9APY4</accession>
<proteinExistence type="predicted"/>
<evidence type="ECO:0000313" key="3">
    <source>
        <dbReference type="EMBL" id="CKS31146.1"/>
    </source>
</evidence>
<dbReference type="EMBL" id="CSAE01000451">
    <property type="protein sequence ID" value="COW31836.1"/>
    <property type="molecule type" value="Genomic_DNA"/>
</dbReference>
<evidence type="ECO:0000313" key="6">
    <source>
        <dbReference type="EMBL" id="CNU92268.1"/>
    </source>
</evidence>
<name>A0A0E9APY4_MYCTX</name>
<evidence type="ECO:0000313" key="5">
    <source>
        <dbReference type="EMBL" id="CKT66885.1"/>
    </source>
</evidence>
<protein>
    <submittedName>
        <fullName evidence="7">Uncharacterized protein</fullName>
    </submittedName>
</protein>
<gene>
    <name evidence="1" type="ORF">CAB90_00769</name>
    <name evidence="6" type="ORF">ERS007661_01369</name>
    <name evidence="2" type="ORF">ERS007688_01143</name>
    <name evidence="7" type="ORF">ERS007703_03372</name>
    <name evidence="5" type="ORF">ERS027646_03972</name>
    <name evidence="3" type="ORF">ERS027659_02923</name>
    <name evidence="4" type="ORF">ERS027661_03612</name>
</gene>
<dbReference type="EMBL" id="CQQC01000373">
    <property type="protein sequence ID" value="CNU92268.1"/>
    <property type="molecule type" value="Genomic_DNA"/>
</dbReference>
<reference evidence="7" key="1">
    <citation type="submission" date="2015-03" db="EMBL/GenBank/DDBJ databases">
        <authorList>
            <person name="Murphy D."/>
        </authorList>
    </citation>
    <scope>NUCLEOTIDE SEQUENCE [LARGE SCALE GENOMIC DNA]</scope>
    <source>
        <strain evidence="7">K00500041</strain>
    </source>
</reference>
<dbReference type="Proteomes" id="UP000046947">
    <property type="component" value="Unassembled WGS sequence"/>
</dbReference>
<dbReference type="Proteomes" id="UP000039217">
    <property type="component" value="Unassembled WGS sequence"/>
</dbReference>
<evidence type="ECO:0000313" key="4">
    <source>
        <dbReference type="EMBL" id="CKS85010.1"/>
    </source>
</evidence>
<dbReference type="EMBL" id="CNFT01000772">
    <property type="protein sequence ID" value="CKS31146.1"/>
    <property type="molecule type" value="Genomic_DNA"/>
</dbReference>
<dbReference type="Proteomes" id="UP000049023">
    <property type="component" value="Unassembled WGS sequence"/>
</dbReference>
<dbReference type="Proteomes" id="UP000048948">
    <property type="component" value="Unassembled WGS sequence"/>
</dbReference>
<evidence type="ECO:0000313" key="2">
    <source>
        <dbReference type="EMBL" id="CFE48612.1"/>
    </source>
</evidence>
<dbReference type="Proteomes" id="UP000236349">
    <property type="component" value="Chromosome"/>
</dbReference>
<evidence type="ECO:0000313" key="9">
    <source>
        <dbReference type="Proteomes" id="UP000039217"/>
    </source>
</evidence>
<evidence type="ECO:0000313" key="13">
    <source>
        <dbReference type="Proteomes" id="UP000050164"/>
    </source>
</evidence>
<evidence type="ECO:0000313" key="12">
    <source>
        <dbReference type="Proteomes" id="UP000049023"/>
    </source>
</evidence>
<evidence type="ECO:0000313" key="10">
    <source>
        <dbReference type="Proteomes" id="UP000046947"/>
    </source>
</evidence>
<reference evidence="1 14" key="3">
    <citation type="submission" date="2017-10" db="EMBL/GenBank/DDBJ databases">
        <title>Clinical isolate obtained from a human patient with meningeal tuberculosis in michoacan, Mexico.</title>
        <authorList>
            <person name="Guillen-Nepita A.L."/>
            <person name="Negrete-Paz A.M."/>
            <person name="Vazquez-Marrufo G."/>
            <person name="Cruz-Hernandez A."/>
            <person name="Fresia P."/>
            <person name="Naya H."/>
            <person name="Vazquez-Garciduenas M.S."/>
        </authorList>
    </citation>
    <scope>NUCLEOTIDE SEQUENCE [LARGE SCALE GENOMIC DNA]</scope>
    <source>
        <strain evidence="14">Beijing/MYC004</strain>
        <strain evidence="1">MYC004</strain>
    </source>
</reference>
<evidence type="ECO:0000313" key="8">
    <source>
        <dbReference type="Proteomes" id="UP000038802"/>
    </source>
</evidence>
<evidence type="ECO:0000313" key="14">
    <source>
        <dbReference type="Proteomes" id="UP000236349"/>
    </source>
</evidence>
<dbReference type="EMBL" id="CNFU01000986">
    <property type="protein sequence ID" value="CKS85010.1"/>
    <property type="molecule type" value="Genomic_DNA"/>
</dbReference>
<evidence type="ECO:0000313" key="7">
    <source>
        <dbReference type="EMBL" id="COW31836.1"/>
    </source>
</evidence>
<sequence length="186" mass="19960">MEARALVGACHGPGAKHRTPGAALFTVWCVLAAHEHRTEIDIGEPGINASADGRRSAQLRESILELAQPGTTGVVEFPVWWGLGRKGPVDIRAHVARIRLCEGGDEVGLAGEIIRAAHGAFPVIGRETLVVSGDEVVAIRHARTVGSEEMDHAHGGLAPVDTHERGMRVDAFREERLVGRRVAVER</sequence>
<dbReference type="EMBL" id="CNGE01001058">
    <property type="protein sequence ID" value="CKT66885.1"/>
    <property type="molecule type" value="Genomic_DNA"/>
</dbReference>
<dbReference type="Proteomes" id="UP000050164">
    <property type="component" value="Unassembled WGS sequence"/>
</dbReference>